<reference evidence="8" key="2">
    <citation type="submission" date="2023-05" db="EMBL/GenBank/DDBJ databases">
        <authorList>
            <person name="Schelkunov M.I."/>
        </authorList>
    </citation>
    <scope>NUCLEOTIDE SEQUENCE</scope>
    <source>
        <strain evidence="8">Hsosn_3</strain>
        <tissue evidence="8">Leaf</tissue>
    </source>
</reference>
<proteinExistence type="predicted"/>
<accession>A0AAD8HYU8</accession>
<keyword evidence="2" id="KW-0805">Transcription regulation</keyword>
<dbReference type="Gene3D" id="2.40.330.10">
    <property type="entry name" value="DNA-binding pseudobarrel domain"/>
    <property type="match status" value="2"/>
</dbReference>
<dbReference type="Proteomes" id="UP001237642">
    <property type="component" value="Unassembled WGS sequence"/>
</dbReference>
<keyword evidence="8" id="KW-0418">Kinase</keyword>
<dbReference type="EMBL" id="JAUIZM010000007">
    <property type="protein sequence ID" value="KAK1375846.1"/>
    <property type="molecule type" value="Genomic_DNA"/>
</dbReference>
<reference evidence="8" key="1">
    <citation type="submission" date="2023-02" db="EMBL/GenBank/DDBJ databases">
        <title>Genome of toxic invasive species Heracleum sosnowskyi carries increased number of genes despite the absence of recent whole-genome duplications.</title>
        <authorList>
            <person name="Schelkunov M."/>
            <person name="Shtratnikova V."/>
            <person name="Makarenko M."/>
            <person name="Klepikova A."/>
            <person name="Omelchenko D."/>
            <person name="Novikova G."/>
            <person name="Obukhova E."/>
            <person name="Bogdanov V."/>
            <person name="Penin A."/>
            <person name="Logacheva M."/>
        </authorList>
    </citation>
    <scope>NUCLEOTIDE SEQUENCE</scope>
    <source>
        <strain evidence="8">Hsosn_3</strain>
        <tissue evidence="8">Leaf</tissue>
    </source>
</reference>
<dbReference type="PANTHER" id="PTHR31920">
    <property type="entry name" value="B3 DOMAIN-CONTAINING"/>
    <property type="match status" value="1"/>
</dbReference>
<protein>
    <submittedName>
        <fullName evidence="8">Casein kinase II subunit beta</fullName>
    </submittedName>
</protein>
<dbReference type="GO" id="GO:0005634">
    <property type="term" value="C:nucleus"/>
    <property type="evidence" value="ECO:0007669"/>
    <property type="project" value="UniProtKB-SubCell"/>
</dbReference>
<evidence type="ECO:0000313" key="9">
    <source>
        <dbReference type="Proteomes" id="UP001237642"/>
    </source>
</evidence>
<feature type="domain" description="TF-B3" evidence="7">
    <location>
        <begin position="458"/>
        <end position="549"/>
    </location>
</feature>
<dbReference type="InterPro" id="IPR050655">
    <property type="entry name" value="Plant_B3_domain"/>
</dbReference>
<evidence type="ECO:0000256" key="2">
    <source>
        <dbReference type="ARBA" id="ARBA00023015"/>
    </source>
</evidence>
<evidence type="ECO:0000256" key="4">
    <source>
        <dbReference type="ARBA" id="ARBA00023163"/>
    </source>
</evidence>
<evidence type="ECO:0000256" key="3">
    <source>
        <dbReference type="ARBA" id="ARBA00023125"/>
    </source>
</evidence>
<feature type="compositionally biased region" description="Basic and acidic residues" evidence="6">
    <location>
        <begin position="365"/>
        <end position="375"/>
    </location>
</feature>
<organism evidence="8 9">
    <name type="scientific">Heracleum sosnowskyi</name>
    <dbReference type="NCBI Taxonomy" id="360622"/>
    <lineage>
        <taxon>Eukaryota</taxon>
        <taxon>Viridiplantae</taxon>
        <taxon>Streptophyta</taxon>
        <taxon>Embryophyta</taxon>
        <taxon>Tracheophyta</taxon>
        <taxon>Spermatophyta</taxon>
        <taxon>Magnoliopsida</taxon>
        <taxon>eudicotyledons</taxon>
        <taxon>Gunneridae</taxon>
        <taxon>Pentapetalae</taxon>
        <taxon>asterids</taxon>
        <taxon>campanulids</taxon>
        <taxon>Apiales</taxon>
        <taxon>Apiaceae</taxon>
        <taxon>Apioideae</taxon>
        <taxon>apioid superclade</taxon>
        <taxon>Tordylieae</taxon>
        <taxon>Tordyliinae</taxon>
        <taxon>Heracleum</taxon>
    </lineage>
</organism>
<gene>
    <name evidence="8" type="ORF">POM88_032039</name>
</gene>
<keyword evidence="5" id="KW-0539">Nucleus</keyword>
<evidence type="ECO:0000256" key="1">
    <source>
        <dbReference type="ARBA" id="ARBA00004123"/>
    </source>
</evidence>
<dbReference type="GO" id="GO:0016301">
    <property type="term" value="F:kinase activity"/>
    <property type="evidence" value="ECO:0007669"/>
    <property type="project" value="UniProtKB-KW"/>
</dbReference>
<keyword evidence="8" id="KW-0808">Transferase</keyword>
<dbReference type="CDD" id="cd10017">
    <property type="entry name" value="B3_DNA"/>
    <property type="match status" value="2"/>
</dbReference>
<comment type="subcellular location">
    <subcellularLocation>
        <location evidence="1">Nucleus</location>
    </subcellularLocation>
</comment>
<keyword evidence="3" id="KW-0238">DNA-binding</keyword>
<keyword evidence="9" id="KW-1185">Reference proteome</keyword>
<evidence type="ECO:0000256" key="6">
    <source>
        <dbReference type="SAM" id="MobiDB-lite"/>
    </source>
</evidence>
<feature type="domain" description="TF-B3" evidence="7">
    <location>
        <begin position="25"/>
        <end position="119"/>
    </location>
</feature>
<feature type="compositionally biased region" description="Basic residues" evidence="6">
    <location>
        <begin position="410"/>
        <end position="428"/>
    </location>
</feature>
<dbReference type="SUPFAM" id="SSF101936">
    <property type="entry name" value="DNA-binding pseudobarrel domain"/>
    <property type="match status" value="2"/>
</dbReference>
<dbReference type="AlphaFoldDB" id="A0AAD8HYU8"/>
<dbReference type="InterPro" id="IPR003340">
    <property type="entry name" value="B3_DNA-bd"/>
</dbReference>
<dbReference type="PROSITE" id="PS50863">
    <property type="entry name" value="B3"/>
    <property type="match status" value="2"/>
</dbReference>
<name>A0AAD8HYU8_9APIA</name>
<dbReference type="InterPro" id="IPR015300">
    <property type="entry name" value="DNA-bd_pseudobarrel_sf"/>
</dbReference>
<dbReference type="PANTHER" id="PTHR31920:SF112">
    <property type="entry name" value="TF-B3 DOMAIN-CONTAINING PROTEIN"/>
    <property type="match status" value="1"/>
</dbReference>
<comment type="caution">
    <text evidence="8">The sequence shown here is derived from an EMBL/GenBank/DDBJ whole genome shotgun (WGS) entry which is preliminary data.</text>
</comment>
<dbReference type="GO" id="GO:0003677">
    <property type="term" value="F:DNA binding"/>
    <property type="evidence" value="ECO:0007669"/>
    <property type="project" value="UniProtKB-KW"/>
</dbReference>
<dbReference type="Pfam" id="PF02362">
    <property type="entry name" value="B3"/>
    <property type="match status" value="1"/>
</dbReference>
<feature type="region of interest" description="Disordered" evidence="6">
    <location>
        <begin position="342"/>
        <end position="428"/>
    </location>
</feature>
<evidence type="ECO:0000313" key="8">
    <source>
        <dbReference type="EMBL" id="KAK1375846.1"/>
    </source>
</evidence>
<evidence type="ECO:0000256" key="5">
    <source>
        <dbReference type="ARBA" id="ARBA00023242"/>
    </source>
</evidence>
<keyword evidence="4" id="KW-0804">Transcription</keyword>
<sequence length="549" mass="61392">MADREACDECKLKCSLVHGKKTDTTFIKILFGRYDVSKDLCLPQKVSQDIPILAAGENYILQDTNGQRWDVKLGTKDGVLAFREGWTKFYEDHGLRVGYILIFHYIRNSYFVVEIFDTTGFEKLKFPVATGKKRKRSEIEGSCNTVGECSNLSDHLTKKQGAAFSDAYQHVASANCDMEQIYMINRNDGYNYEEDRSPLLNLANSEMQFRVDSGGVSDSRPRPSYTSAESDAVAGILNENTVSAKVVSCEPLAEVISPTLTNNIASKRANVAEVDNDHQGDHPYVPPIKNQGPLLNLLNSELLFRVDPDGVSNSRLYPSNTSAQSDALAGNLNEKTVSAKVLSREPPAEAAAPTLSSNITSKRANRAEVDNDHHGGHPYVPPTENQGQVPSECRIKSPTMSSKRVIEKAARRKKYSERHPKSSKRSARTFRRVERNNEVRRVVKTKPGDLFNDDSLDASAFSFTAIVESHEILELPASVKFWESVEKKVVNLQGPNKEVWPVLYQNELGIKALTSGWENFYRSCRLRKGHKCAFILEDEAETTFRVNVT</sequence>
<evidence type="ECO:0000259" key="7">
    <source>
        <dbReference type="PROSITE" id="PS50863"/>
    </source>
</evidence>
<dbReference type="SMART" id="SM01019">
    <property type="entry name" value="B3"/>
    <property type="match status" value="2"/>
</dbReference>